<dbReference type="EMBL" id="JABEQM010000009">
    <property type="protein sequence ID" value="MBB2202236.1"/>
    <property type="molecule type" value="Genomic_DNA"/>
</dbReference>
<dbReference type="Proteomes" id="UP000578030">
    <property type="component" value="Unassembled WGS sequence"/>
</dbReference>
<evidence type="ECO:0000313" key="2">
    <source>
        <dbReference type="Proteomes" id="UP000578030"/>
    </source>
</evidence>
<dbReference type="RefSeq" id="WP_182959325.1">
    <property type="nucleotide sequence ID" value="NZ_JABEQM010000009.1"/>
</dbReference>
<proteinExistence type="predicted"/>
<keyword evidence="2" id="KW-1185">Reference proteome</keyword>
<gene>
    <name evidence="1" type="ORF">HLH28_11735</name>
</gene>
<organism evidence="1 2">
    <name type="scientific">Gluconacetobacter tumulisoli</name>
    <dbReference type="NCBI Taxonomy" id="1286189"/>
    <lineage>
        <taxon>Bacteria</taxon>
        <taxon>Pseudomonadati</taxon>
        <taxon>Pseudomonadota</taxon>
        <taxon>Alphaproteobacteria</taxon>
        <taxon>Acetobacterales</taxon>
        <taxon>Acetobacteraceae</taxon>
        <taxon>Gluconacetobacter</taxon>
    </lineage>
</organism>
<comment type="caution">
    <text evidence="1">The sequence shown here is derived from an EMBL/GenBank/DDBJ whole genome shotgun (WGS) entry which is preliminary data.</text>
</comment>
<sequence length="87" mass="9899">MTMDTKLRQGTTARFEMLGTSVSEAASRFGLSPEITEAIARLIVYTERNSFCRAFHEWRNLTLESARSEGAIRRRDQKARSEGAIFL</sequence>
<evidence type="ECO:0000313" key="1">
    <source>
        <dbReference type="EMBL" id="MBB2202236.1"/>
    </source>
</evidence>
<dbReference type="AlphaFoldDB" id="A0A7W4K8D8"/>
<name>A0A7W4K8D8_9PROT</name>
<protein>
    <submittedName>
        <fullName evidence="1">Uncharacterized protein</fullName>
    </submittedName>
</protein>
<reference evidence="1 2" key="1">
    <citation type="submission" date="2020-04" db="EMBL/GenBank/DDBJ databases">
        <title>Description of novel Gluconacetobacter.</title>
        <authorList>
            <person name="Sombolestani A."/>
        </authorList>
    </citation>
    <scope>NUCLEOTIDE SEQUENCE [LARGE SCALE GENOMIC DNA]</scope>
    <source>
        <strain evidence="1 2">LMG 27802</strain>
    </source>
</reference>
<accession>A0A7W4K8D8</accession>